<dbReference type="PROSITE" id="PS00236">
    <property type="entry name" value="NEUROTR_ION_CHANNEL"/>
    <property type="match status" value="1"/>
</dbReference>
<dbReference type="Pfam" id="PF02932">
    <property type="entry name" value="Neur_chan_memb"/>
    <property type="match status" value="1"/>
</dbReference>
<dbReference type="EMBL" id="CAJPWZ010000701">
    <property type="protein sequence ID" value="CAG2198861.1"/>
    <property type="molecule type" value="Genomic_DNA"/>
</dbReference>
<feature type="transmembrane region" description="Helical" evidence="5">
    <location>
        <begin position="269"/>
        <end position="296"/>
    </location>
</feature>
<dbReference type="Gene3D" id="2.70.170.10">
    <property type="entry name" value="Neurotransmitter-gated ion-channel ligand-binding domain"/>
    <property type="match status" value="1"/>
</dbReference>
<dbReference type="CDD" id="cd18989">
    <property type="entry name" value="LGIC_ECD_cation"/>
    <property type="match status" value="1"/>
</dbReference>
<dbReference type="PANTHER" id="PTHR18945">
    <property type="entry name" value="NEUROTRANSMITTER GATED ION CHANNEL"/>
    <property type="match status" value="1"/>
</dbReference>
<dbReference type="InterPro" id="IPR006029">
    <property type="entry name" value="Neurotrans-gated_channel_TM"/>
</dbReference>
<sequence length="364" mass="42308">MYVNHVTLRQTLLKHYDPLVIPTKTGSGTVSVTMTMYIQNVQRFDESAHTLSSIVTWDIYWTDSHLSWNKTEYDGVNSIYMKASTVWIPDIFITNAVEDQRLQQEDDILQVWSSGEVMWIPMRKLDTVCELNVQAYPFDTQKCHIELEGWIHDIYNIMLKPEGKGYSFSYYTPNSAWELKSVSIFSYNKTAARVGYSRLRWTIILERRWPYHMLIVFFPVLVVMILNMMSIIIPDDCGEKLGYSVNLFLTLIVCLSFISGIMPSTSENIPYISILVSYQVFTSSLVVACSCLVAYLNKIGERNDTFGNRFLYRLCCLRYDDRNHNVKMYLLLGQRLNRITALFCIFTNCIALVIYFCFALTHVH</sequence>
<dbReference type="Gene3D" id="1.20.58.390">
    <property type="entry name" value="Neurotransmitter-gated ion-channel transmembrane domain"/>
    <property type="match status" value="1"/>
</dbReference>
<gene>
    <name evidence="8" type="ORF">MEDL_13598</name>
</gene>
<accession>A0A8S3R152</accession>
<feature type="transmembrane region" description="Helical" evidence="5">
    <location>
        <begin position="209"/>
        <end position="233"/>
    </location>
</feature>
<dbReference type="Proteomes" id="UP000683360">
    <property type="component" value="Unassembled WGS sequence"/>
</dbReference>
<dbReference type="PRINTS" id="PR00252">
    <property type="entry name" value="NRIONCHANNEL"/>
</dbReference>
<keyword evidence="5" id="KW-0407">Ion channel</keyword>
<keyword evidence="5" id="KW-0813">Transport</keyword>
<evidence type="ECO:0000259" key="6">
    <source>
        <dbReference type="Pfam" id="PF02931"/>
    </source>
</evidence>
<evidence type="ECO:0000256" key="2">
    <source>
        <dbReference type="ARBA" id="ARBA00022692"/>
    </source>
</evidence>
<feature type="domain" description="Neurotransmitter-gated ion-channel ligand-binding" evidence="6">
    <location>
        <begin position="8"/>
        <end position="208"/>
    </location>
</feature>
<dbReference type="InterPro" id="IPR036719">
    <property type="entry name" value="Neuro-gated_channel_TM_sf"/>
</dbReference>
<name>A0A8S3R152_MYTED</name>
<dbReference type="OrthoDB" id="6112274at2759"/>
<comment type="similarity">
    <text evidence="5">Belongs to the ligand-gated ion channel (TC 1.A.9) family.</text>
</comment>
<evidence type="ECO:0000256" key="4">
    <source>
        <dbReference type="ARBA" id="ARBA00023136"/>
    </source>
</evidence>
<dbReference type="InterPro" id="IPR036734">
    <property type="entry name" value="Neur_chan_lig-bd_sf"/>
</dbReference>
<comment type="subcellular location">
    <subcellularLocation>
        <location evidence="1">Membrane</location>
        <topology evidence="1">Multi-pass membrane protein</topology>
    </subcellularLocation>
</comment>
<proteinExistence type="inferred from homology"/>
<dbReference type="SUPFAM" id="SSF90112">
    <property type="entry name" value="Neurotransmitter-gated ion-channel transmembrane pore"/>
    <property type="match status" value="1"/>
</dbReference>
<dbReference type="AlphaFoldDB" id="A0A8S3R152"/>
<organism evidence="8 9">
    <name type="scientific">Mytilus edulis</name>
    <name type="common">Blue mussel</name>
    <dbReference type="NCBI Taxonomy" id="6550"/>
    <lineage>
        <taxon>Eukaryota</taxon>
        <taxon>Metazoa</taxon>
        <taxon>Spiralia</taxon>
        <taxon>Lophotrochozoa</taxon>
        <taxon>Mollusca</taxon>
        <taxon>Bivalvia</taxon>
        <taxon>Autobranchia</taxon>
        <taxon>Pteriomorphia</taxon>
        <taxon>Mytilida</taxon>
        <taxon>Mytiloidea</taxon>
        <taxon>Mytilidae</taxon>
        <taxon>Mytilinae</taxon>
        <taxon>Mytilus</taxon>
    </lineage>
</organism>
<dbReference type="FunFam" id="2.70.170.10:FF:000028">
    <property type="entry name" value="AcetylCholine Receptor"/>
    <property type="match status" value="1"/>
</dbReference>
<evidence type="ECO:0000313" key="8">
    <source>
        <dbReference type="EMBL" id="CAG2198861.1"/>
    </source>
</evidence>
<dbReference type="SUPFAM" id="SSF63712">
    <property type="entry name" value="Nicotinic receptor ligand binding domain-like"/>
    <property type="match status" value="1"/>
</dbReference>
<feature type="transmembrane region" description="Helical" evidence="5">
    <location>
        <begin position="245"/>
        <end position="263"/>
    </location>
</feature>
<dbReference type="GO" id="GO:0005230">
    <property type="term" value="F:extracellular ligand-gated monoatomic ion channel activity"/>
    <property type="evidence" value="ECO:0007669"/>
    <property type="project" value="InterPro"/>
</dbReference>
<keyword evidence="3 5" id="KW-1133">Transmembrane helix</keyword>
<dbReference type="CDD" id="cd19051">
    <property type="entry name" value="LGIC_TM_cation"/>
    <property type="match status" value="1"/>
</dbReference>
<keyword evidence="9" id="KW-1185">Reference proteome</keyword>
<dbReference type="GO" id="GO:0004888">
    <property type="term" value="F:transmembrane signaling receptor activity"/>
    <property type="evidence" value="ECO:0007669"/>
    <property type="project" value="InterPro"/>
</dbReference>
<evidence type="ECO:0000256" key="3">
    <source>
        <dbReference type="ARBA" id="ARBA00022989"/>
    </source>
</evidence>
<reference evidence="8" key="1">
    <citation type="submission" date="2021-03" db="EMBL/GenBank/DDBJ databases">
        <authorList>
            <person name="Bekaert M."/>
        </authorList>
    </citation>
    <scope>NUCLEOTIDE SEQUENCE</scope>
</reference>
<keyword evidence="4 5" id="KW-0472">Membrane</keyword>
<feature type="transmembrane region" description="Helical" evidence="5">
    <location>
        <begin position="339"/>
        <end position="361"/>
    </location>
</feature>
<dbReference type="InterPro" id="IPR006202">
    <property type="entry name" value="Neur_chan_lig-bd"/>
</dbReference>
<dbReference type="InterPro" id="IPR018000">
    <property type="entry name" value="Neurotransmitter_ion_chnl_CS"/>
</dbReference>
<evidence type="ECO:0000256" key="1">
    <source>
        <dbReference type="ARBA" id="ARBA00004141"/>
    </source>
</evidence>
<feature type="domain" description="Neurotransmitter-gated ion-channel transmembrane" evidence="7">
    <location>
        <begin position="218"/>
        <end position="295"/>
    </location>
</feature>
<keyword evidence="5" id="KW-0406">Ion transport</keyword>
<protein>
    <submittedName>
        <fullName evidence="8">Uncharacterized protein</fullName>
    </submittedName>
</protein>
<evidence type="ECO:0000259" key="7">
    <source>
        <dbReference type="Pfam" id="PF02932"/>
    </source>
</evidence>
<dbReference type="InterPro" id="IPR038050">
    <property type="entry name" value="Neuro_actylchol_rec"/>
</dbReference>
<comment type="caution">
    <text evidence="8">The sequence shown here is derived from an EMBL/GenBank/DDBJ whole genome shotgun (WGS) entry which is preliminary data.</text>
</comment>
<evidence type="ECO:0000256" key="5">
    <source>
        <dbReference type="RuleBase" id="RU000687"/>
    </source>
</evidence>
<dbReference type="GO" id="GO:0016020">
    <property type="term" value="C:membrane"/>
    <property type="evidence" value="ECO:0007669"/>
    <property type="project" value="UniProtKB-SubCell"/>
</dbReference>
<dbReference type="InterPro" id="IPR006201">
    <property type="entry name" value="Neur_channel"/>
</dbReference>
<evidence type="ECO:0000313" key="9">
    <source>
        <dbReference type="Proteomes" id="UP000683360"/>
    </source>
</evidence>
<dbReference type="Pfam" id="PF02931">
    <property type="entry name" value="Neur_chan_LBD"/>
    <property type="match status" value="1"/>
</dbReference>
<keyword evidence="2 5" id="KW-0812">Transmembrane</keyword>